<organism evidence="12 13">
    <name type="scientific">Novipirellula caenicola</name>
    <dbReference type="NCBI Taxonomy" id="1536901"/>
    <lineage>
        <taxon>Bacteria</taxon>
        <taxon>Pseudomonadati</taxon>
        <taxon>Planctomycetota</taxon>
        <taxon>Planctomycetia</taxon>
        <taxon>Pirellulales</taxon>
        <taxon>Pirellulaceae</taxon>
        <taxon>Novipirellula</taxon>
    </lineage>
</organism>
<evidence type="ECO:0000256" key="10">
    <source>
        <dbReference type="ARBA" id="ARBA00048540"/>
    </source>
</evidence>
<feature type="region of interest" description="Disordered" evidence="11">
    <location>
        <begin position="1"/>
        <end position="32"/>
    </location>
</feature>
<evidence type="ECO:0000256" key="6">
    <source>
        <dbReference type="ARBA" id="ARBA00022723"/>
    </source>
</evidence>
<feature type="compositionally biased region" description="Basic and acidic residues" evidence="11">
    <location>
        <begin position="8"/>
        <end position="25"/>
    </location>
</feature>
<dbReference type="Gene3D" id="3.10.520.10">
    <property type="entry name" value="ApbE-like domains"/>
    <property type="match status" value="1"/>
</dbReference>
<dbReference type="InterPro" id="IPR024932">
    <property type="entry name" value="ApbE"/>
</dbReference>
<comment type="caution">
    <text evidence="12">The sequence shown here is derived from an EMBL/GenBank/DDBJ whole genome shotgun (WGS) entry which is preliminary data.</text>
</comment>
<protein>
    <recommendedName>
        <fullName evidence="3">FAD:protein FMN transferase</fullName>
        <ecNumber evidence="2">2.7.1.180</ecNumber>
    </recommendedName>
    <alternativeName>
        <fullName evidence="9">Flavin transferase</fullName>
    </alternativeName>
</protein>
<dbReference type="SUPFAM" id="SSF143631">
    <property type="entry name" value="ApbE-like"/>
    <property type="match status" value="1"/>
</dbReference>
<comment type="catalytic activity">
    <reaction evidence="10">
        <text>L-threonyl-[protein] + FAD = FMN-L-threonyl-[protein] + AMP + H(+)</text>
        <dbReference type="Rhea" id="RHEA:36847"/>
        <dbReference type="Rhea" id="RHEA-COMP:11060"/>
        <dbReference type="Rhea" id="RHEA-COMP:11061"/>
        <dbReference type="ChEBI" id="CHEBI:15378"/>
        <dbReference type="ChEBI" id="CHEBI:30013"/>
        <dbReference type="ChEBI" id="CHEBI:57692"/>
        <dbReference type="ChEBI" id="CHEBI:74257"/>
        <dbReference type="ChEBI" id="CHEBI:456215"/>
        <dbReference type="EC" id="2.7.1.180"/>
    </reaction>
</comment>
<dbReference type="RefSeq" id="WP_345687253.1">
    <property type="nucleotide sequence ID" value="NZ_BAABRO010000017.1"/>
</dbReference>
<evidence type="ECO:0000256" key="9">
    <source>
        <dbReference type="ARBA" id="ARBA00031306"/>
    </source>
</evidence>
<keyword evidence="6" id="KW-0479">Metal-binding</keyword>
<dbReference type="EC" id="2.7.1.180" evidence="2"/>
<accession>A0ABP9W1R8</accession>
<gene>
    <name evidence="12" type="ORF">Rcae01_05346</name>
</gene>
<reference evidence="12 13" key="1">
    <citation type="submission" date="2024-02" db="EMBL/GenBank/DDBJ databases">
        <title>Rhodopirellula caenicola NBRC 110016.</title>
        <authorList>
            <person name="Ichikawa N."/>
            <person name="Katano-Makiyama Y."/>
            <person name="Hidaka K."/>
        </authorList>
    </citation>
    <scope>NUCLEOTIDE SEQUENCE [LARGE SCALE GENOMIC DNA]</scope>
    <source>
        <strain evidence="12 13">NBRC 110016</strain>
    </source>
</reference>
<dbReference type="PANTHER" id="PTHR30040">
    <property type="entry name" value="THIAMINE BIOSYNTHESIS LIPOPROTEIN APBE"/>
    <property type="match status" value="1"/>
</dbReference>
<evidence type="ECO:0000256" key="11">
    <source>
        <dbReference type="SAM" id="MobiDB-lite"/>
    </source>
</evidence>
<keyword evidence="5" id="KW-0808">Transferase</keyword>
<evidence type="ECO:0000313" key="12">
    <source>
        <dbReference type="EMBL" id="GAA5509843.1"/>
    </source>
</evidence>
<name>A0ABP9W1R8_9BACT</name>
<evidence type="ECO:0000313" key="13">
    <source>
        <dbReference type="Proteomes" id="UP001416858"/>
    </source>
</evidence>
<keyword evidence="7" id="KW-0274">FAD</keyword>
<evidence type="ECO:0000256" key="4">
    <source>
        <dbReference type="ARBA" id="ARBA00022630"/>
    </source>
</evidence>
<dbReference type="EMBL" id="BAABRO010000017">
    <property type="protein sequence ID" value="GAA5509843.1"/>
    <property type="molecule type" value="Genomic_DNA"/>
</dbReference>
<sequence length="389" mass="41344">MTPPPSSSDDHHSRHSDPDGSRETRPSAAADDYSICQVTRRAMATDFVILLPNRETASGDPPGRDSAVSADAAAATAAALDPHDPADARSGRAVEAAVEAADLLEGIEADLTIYRPTSEISRINLLASETAVSISPSTFAVLQRAVHWGEQTGGAFDITAAPLVEAWGFTQRSGKKPSDAEIEKARRLVGYQHLILDPADHTVRFAVAGMAINLGGIGKGDALDRLANHLRNRGVNDFLIHGGNSSVIASGDQTPGSGLGWAVGLAHPTKSNRRLAGIWLRNQALATSGSGKQFFHHQGRRYGHVIDPRTGYPAGDLLSLTLLMDNATDADALATGLFVSGSKVVREQFQQTAMTAAMMVHRGDRQDSAKIETLGDFHWIDPPAESDRV</sequence>
<evidence type="ECO:0000256" key="7">
    <source>
        <dbReference type="ARBA" id="ARBA00022827"/>
    </source>
</evidence>
<keyword evidence="13" id="KW-1185">Reference proteome</keyword>
<evidence type="ECO:0000256" key="3">
    <source>
        <dbReference type="ARBA" id="ARBA00016337"/>
    </source>
</evidence>
<dbReference type="Pfam" id="PF02424">
    <property type="entry name" value="ApbE"/>
    <property type="match status" value="1"/>
</dbReference>
<keyword evidence="4" id="KW-0285">Flavoprotein</keyword>
<keyword evidence="8" id="KW-0460">Magnesium</keyword>
<dbReference type="InterPro" id="IPR003374">
    <property type="entry name" value="ApbE-like_sf"/>
</dbReference>
<dbReference type="Proteomes" id="UP001416858">
    <property type="component" value="Unassembled WGS sequence"/>
</dbReference>
<dbReference type="PANTHER" id="PTHR30040:SF2">
    <property type="entry name" value="FAD:PROTEIN FMN TRANSFERASE"/>
    <property type="match status" value="1"/>
</dbReference>
<proteinExistence type="predicted"/>
<evidence type="ECO:0000256" key="8">
    <source>
        <dbReference type="ARBA" id="ARBA00022842"/>
    </source>
</evidence>
<evidence type="ECO:0000256" key="5">
    <source>
        <dbReference type="ARBA" id="ARBA00022679"/>
    </source>
</evidence>
<evidence type="ECO:0000256" key="2">
    <source>
        <dbReference type="ARBA" id="ARBA00011955"/>
    </source>
</evidence>
<comment type="cofactor">
    <cofactor evidence="1">
        <name>Mg(2+)</name>
        <dbReference type="ChEBI" id="CHEBI:18420"/>
    </cofactor>
</comment>
<evidence type="ECO:0000256" key="1">
    <source>
        <dbReference type="ARBA" id="ARBA00001946"/>
    </source>
</evidence>